<dbReference type="AlphaFoldDB" id="A0ABD1WMJ7"/>
<comment type="caution">
    <text evidence="1">The sequence shown here is derived from an EMBL/GenBank/DDBJ whole genome shotgun (WGS) entry which is preliminary data.</text>
</comment>
<keyword evidence="2" id="KW-1185">Reference proteome</keyword>
<gene>
    <name evidence="1" type="ORF">Fot_12450</name>
</gene>
<dbReference type="EMBL" id="JBFOLJ010000003">
    <property type="protein sequence ID" value="KAL2550920.1"/>
    <property type="molecule type" value="Genomic_DNA"/>
</dbReference>
<evidence type="ECO:0000313" key="1">
    <source>
        <dbReference type="EMBL" id="KAL2550920.1"/>
    </source>
</evidence>
<sequence length="102" mass="12312">MYLTVNCTRHWWAIRGRRSGVLRTLLSYTQRIKFSIHNSTSPRRPGNRSSTRQYKLKQCMCNDARRRAKLKRKCTKDMAYAKHKELVHAWRNSRRPKNHWLG</sequence>
<organism evidence="1 2">
    <name type="scientific">Forsythia ovata</name>
    <dbReference type="NCBI Taxonomy" id="205694"/>
    <lineage>
        <taxon>Eukaryota</taxon>
        <taxon>Viridiplantae</taxon>
        <taxon>Streptophyta</taxon>
        <taxon>Embryophyta</taxon>
        <taxon>Tracheophyta</taxon>
        <taxon>Spermatophyta</taxon>
        <taxon>Magnoliopsida</taxon>
        <taxon>eudicotyledons</taxon>
        <taxon>Gunneridae</taxon>
        <taxon>Pentapetalae</taxon>
        <taxon>asterids</taxon>
        <taxon>lamiids</taxon>
        <taxon>Lamiales</taxon>
        <taxon>Oleaceae</taxon>
        <taxon>Forsythieae</taxon>
        <taxon>Forsythia</taxon>
    </lineage>
</organism>
<evidence type="ECO:0000313" key="2">
    <source>
        <dbReference type="Proteomes" id="UP001604277"/>
    </source>
</evidence>
<dbReference type="Proteomes" id="UP001604277">
    <property type="component" value="Unassembled WGS sequence"/>
</dbReference>
<proteinExistence type="predicted"/>
<reference evidence="2" key="1">
    <citation type="submission" date="2024-07" db="EMBL/GenBank/DDBJ databases">
        <title>Two chromosome-level genome assemblies of Korean endemic species Abeliophyllum distichum and Forsythia ovata (Oleaceae).</title>
        <authorList>
            <person name="Jang H."/>
        </authorList>
    </citation>
    <scope>NUCLEOTIDE SEQUENCE [LARGE SCALE GENOMIC DNA]</scope>
</reference>
<protein>
    <submittedName>
        <fullName evidence="1">Uncharacterized protein</fullName>
    </submittedName>
</protein>
<accession>A0ABD1WMJ7</accession>
<name>A0ABD1WMJ7_9LAMI</name>